<comment type="cofactor">
    <cofactor evidence="2">
        <name>a divalent metal cation</name>
        <dbReference type="ChEBI" id="CHEBI:60240"/>
    </cofactor>
</comment>
<reference evidence="4 5" key="1">
    <citation type="journal article" date="2019" name="Int. J. Syst. Evol. Microbiol.">
        <title>The Global Catalogue of Microorganisms (GCM) 10K type strain sequencing project: providing services to taxonomists for standard genome sequencing and annotation.</title>
        <authorList>
            <consortium name="The Broad Institute Genomics Platform"/>
            <consortium name="The Broad Institute Genome Sequencing Center for Infectious Disease"/>
            <person name="Wu L."/>
            <person name="Ma J."/>
        </authorList>
    </citation>
    <scope>NUCLEOTIDE SEQUENCE [LARGE SCALE GENOMIC DNA]</scope>
    <source>
        <strain evidence="4 5">JCM 12389</strain>
    </source>
</reference>
<comment type="caution">
    <text evidence="4">The sequence shown here is derived from an EMBL/GenBank/DDBJ whole genome shotgun (WGS) entry which is preliminary data.</text>
</comment>
<dbReference type="Pfam" id="PF12850">
    <property type="entry name" value="Metallophos_2"/>
    <property type="match status" value="1"/>
</dbReference>
<protein>
    <recommendedName>
        <fullName evidence="2">Phosphoesterase</fullName>
        <ecNumber evidence="2">3.1.4.-</ecNumber>
    </recommendedName>
</protein>
<organism evidence="4 5">
    <name type="scientific">Salinibacillus aidingensis</name>
    <dbReference type="NCBI Taxonomy" id="237684"/>
    <lineage>
        <taxon>Bacteria</taxon>
        <taxon>Bacillati</taxon>
        <taxon>Bacillota</taxon>
        <taxon>Bacilli</taxon>
        <taxon>Bacillales</taxon>
        <taxon>Bacillaceae</taxon>
        <taxon>Salinibacillus</taxon>
    </lineage>
</organism>
<evidence type="ECO:0000259" key="3">
    <source>
        <dbReference type="Pfam" id="PF12850"/>
    </source>
</evidence>
<dbReference type="Gene3D" id="3.60.21.10">
    <property type="match status" value="1"/>
</dbReference>
<proteinExistence type="inferred from homology"/>
<keyword evidence="2" id="KW-0479">Metal-binding</keyword>
<evidence type="ECO:0000256" key="1">
    <source>
        <dbReference type="ARBA" id="ARBA00008950"/>
    </source>
</evidence>
<dbReference type="InterPro" id="IPR000979">
    <property type="entry name" value="Phosphodiesterase_MJ0936/Vps29"/>
</dbReference>
<dbReference type="EC" id="3.1.4.-" evidence="2"/>
<dbReference type="PANTHER" id="PTHR11124">
    <property type="entry name" value="VACUOLAR SORTING PROTEIN VPS29"/>
    <property type="match status" value="1"/>
</dbReference>
<evidence type="ECO:0000313" key="5">
    <source>
        <dbReference type="Proteomes" id="UP001500880"/>
    </source>
</evidence>
<dbReference type="SUPFAM" id="SSF56300">
    <property type="entry name" value="Metallo-dependent phosphatases"/>
    <property type="match status" value="1"/>
</dbReference>
<feature type="domain" description="Calcineurin-like phosphoesterase" evidence="3">
    <location>
        <begin position="1"/>
        <end position="151"/>
    </location>
</feature>
<dbReference type="InterPro" id="IPR024654">
    <property type="entry name" value="Calcineurin-like_PHP_lpxH"/>
</dbReference>
<dbReference type="InterPro" id="IPR029052">
    <property type="entry name" value="Metallo-depent_PP-like"/>
</dbReference>
<gene>
    <name evidence="4" type="ORF">GCM10008986_19200</name>
</gene>
<accession>A0ABN1BA78</accession>
<name>A0ABN1BA78_9BACI</name>
<dbReference type="Proteomes" id="UP001500880">
    <property type="component" value="Unassembled WGS sequence"/>
</dbReference>
<keyword evidence="5" id="KW-1185">Reference proteome</keyword>
<evidence type="ECO:0000313" key="4">
    <source>
        <dbReference type="EMBL" id="GAA0492939.1"/>
    </source>
</evidence>
<comment type="similarity">
    <text evidence="1 2">Belongs to the metallophosphoesterase superfamily. YfcE family.</text>
</comment>
<dbReference type="NCBIfam" id="TIGR00040">
    <property type="entry name" value="yfcE"/>
    <property type="match status" value="1"/>
</dbReference>
<evidence type="ECO:0000256" key="2">
    <source>
        <dbReference type="RuleBase" id="RU362039"/>
    </source>
</evidence>
<dbReference type="EMBL" id="BAAADO010000003">
    <property type="protein sequence ID" value="GAA0492939.1"/>
    <property type="molecule type" value="Genomic_DNA"/>
</dbReference>
<sequence length="162" mass="18555">MKIIVTGDTHISGKNKPLPHRLLTACEEADLIIHTGDWKSPEIYQTLREYAEVKGVYGNVDGEEITDQFPIKDRLDVKGYKIGIVHGHGEKKTTEKRAIEAFQEDMPDILIFGHSHIPLIRYFKKTLLMNPGSPTDKRKLPFYSFGVLEIGEELRTEIVYFK</sequence>
<dbReference type="RefSeq" id="WP_343840117.1">
    <property type="nucleotide sequence ID" value="NZ_BAAADO010000003.1"/>
</dbReference>